<dbReference type="GO" id="GO:0006508">
    <property type="term" value="P:proteolysis"/>
    <property type="evidence" value="ECO:0007669"/>
    <property type="project" value="UniProtKB-KW"/>
</dbReference>
<feature type="domain" description="Peptidase S1" evidence="7">
    <location>
        <begin position="39"/>
        <end position="258"/>
    </location>
</feature>
<evidence type="ECO:0000256" key="2">
    <source>
        <dbReference type="ARBA" id="ARBA00022670"/>
    </source>
</evidence>
<dbReference type="InterPro" id="IPR009003">
    <property type="entry name" value="Peptidase_S1_PA"/>
</dbReference>
<keyword evidence="5" id="KW-1015">Disulfide bond</keyword>
<keyword evidence="2" id="KW-0645">Protease</keyword>
<dbReference type="SUPFAM" id="SSF50494">
    <property type="entry name" value="Trypsin-like serine proteases"/>
    <property type="match status" value="1"/>
</dbReference>
<keyword evidence="4" id="KW-0720">Serine protease</keyword>
<protein>
    <submittedName>
        <fullName evidence="9">Chymotrypsin-2-like isoform X1</fullName>
    </submittedName>
</protein>
<evidence type="ECO:0000256" key="5">
    <source>
        <dbReference type="ARBA" id="ARBA00023157"/>
    </source>
</evidence>
<keyword evidence="6" id="KW-0732">Signal</keyword>
<gene>
    <name evidence="9" type="primary">LOC105227446</name>
</gene>
<feature type="signal peptide" evidence="6">
    <location>
        <begin position="1"/>
        <end position="23"/>
    </location>
</feature>
<dbReference type="PRINTS" id="PR00722">
    <property type="entry name" value="CHYMOTRYPSIN"/>
</dbReference>
<sequence>MALANNRLPILLITIAVVTACSAIDANESTILGRPQSRIFGGQNAAEGQFPYQVLVTRAGDGYIVVCGGAIISRNYVLTAAHCANGYSPSDYSVRAGTVKFNSGGVVIKVAEVKIHPQYSAYNYDIALLRLSSPLSFNDNIKPVLLGSTDLPEGIPTIITGWGLVSGGGLANQLQYNTVYTLNRDSCIKRLNTIQYSMRCLGKSAGNGICGGDSGGPAVANGVLIGITSFYVNGCDSSLPNGFTDVVYSRDWIRANSDADCSCSA</sequence>
<dbReference type="InterPro" id="IPR001254">
    <property type="entry name" value="Trypsin_dom"/>
</dbReference>
<dbReference type="InterPro" id="IPR018114">
    <property type="entry name" value="TRYPSIN_HIS"/>
</dbReference>
<keyword evidence="3" id="KW-0378">Hydrolase</keyword>
<dbReference type="InParanoid" id="A0A6I9VMQ9"/>
<dbReference type="InterPro" id="IPR050430">
    <property type="entry name" value="Peptidase_S1"/>
</dbReference>
<dbReference type="GeneID" id="105227446"/>
<evidence type="ECO:0000313" key="8">
    <source>
        <dbReference type="Proteomes" id="UP001652620"/>
    </source>
</evidence>
<dbReference type="KEGG" id="bdr:105227446"/>
<organism evidence="8 9">
    <name type="scientific">Bactrocera dorsalis</name>
    <name type="common">Oriental fruit fly</name>
    <name type="synonym">Dacus dorsalis</name>
    <dbReference type="NCBI Taxonomy" id="27457"/>
    <lineage>
        <taxon>Eukaryota</taxon>
        <taxon>Metazoa</taxon>
        <taxon>Ecdysozoa</taxon>
        <taxon>Arthropoda</taxon>
        <taxon>Hexapoda</taxon>
        <taxon>Insecta</taxon>
        <taxon>Pterygota</taxon>
        <taxon>Neoptera</taxon>
        <taxon>Endopterygota</taxon>
        <taxon>Diptera</taxon>
        <taxon>Brachycera</taxon>
        <taxon>Muscomorpha</taxon>
        <taxon>Tephritoidea</taxon>
        <taxon>Tephritidae</taxon>
        <taxon>Bactrocera</taxon>
        <taxon>Bactrocera</taxon>
    </lineage>
</organism>
<dbReference type="AlphaFoldDB" id="A0A6I9VMQ9"/>
<dbReference type="GO" id="GO:0004252">
    <property type="term" value="F:serine-type endopeptidase activity"/>
    <property type="evidence" value="ECO:0007669"/>
    <property type="project" value="InterPro"/>
</dbReference>
<evidence type="ECO:0000313" key="9">
    <source>
        <dbReference type="RefSeq" id="XP_011205094.2"/>
    </source>
</evidence>
<proteinExistence type="inferred from homology"/>
<dbReference type="Proteomes" id="UP001652620">
    <property type="component" value="Chromosome 4"/>
</dbReference>
<dbReference type="PROSITE" id="PS51257">
    <property type="entry name" value="PROKAR_LIPOPROTEIN"/>
    <property type="match status" value="1"/>
</dbReference>
<name>A0A6I9VMQ9_BACDO</name>
<dbReference type="InterPro" id="IPR043504">
    <property type="entry name" value="Peptidase_S1_PA_chymotrypsin"/>
</dbReference>
<dbReference type="Pfam" id="PF00089">
    <property type="entry name" value="Trypsin"/>
    <property type="match status" value="1"/>
</dbReference>
<dbReference type="Gene3D" id="2.40.10.10">
    <property type="entry name" value="Trypsin-like serine proteases"/>
    <property type="match status" value="1"/>
</dbReference>
<evidence type="ECO:0000256" key="4">
    <source>
        <dbReference type="ARBA" id="ARBA00022825"/>
    </source>
</evidence>
<feature type="chain" id="PRO_5045074078" evidence="6">
    <location>
        <begin position="24"/>
        <end position="265"/>
    </location>
</feature>
<dbReference type="InterPro" id="IPR001314">
    <property type="entry name" value="Peptidase_S1A"/>
</dbReference>
<reference evidence="9" key="1">
    <citation type="submission" date="2025-08" db="UniProtKB">
        <authorList>
            <consortium name="RefSeq"/>
        </authorList>
    </citation>
    <scope>IDENTIFICATION</scope>
    <source>
        <tissue evidence="9">Adult</tissue>
    </source>
</reference>
<evidence type="ECO:0000256" key="1">
    <source>
        <dbReference type="ARBA" id="ARBA00007664"/>
    </source>
</evidence>
<dbReference type="PANTHER" id="PTHR24276">
    <property type="entry name" value="POLYSERASE-RELATED"/>
    <property type="match status" value="1"/>
</dbReference>
<evidence type="ECO:0000259" key="7">
    <source>
        <dbReference type="PROSITE" id="PS50240"/>
    </source>
</evidence>
<dbReference type="RefSeq" id="XP_011205094.2">
    <property type="nucleotide sequence ID" value="XM_011206792.4"/>
</dbReference>
<dbReference type="OrthoDB" id="60866at2759"/>
<evidence type="ECO:0000256" key="3">
    <source>
        <dbReference type="ARBA" id="ARBA00022801"/>
    </source>
</evidence>
<comment type="similarity">
    <text evidence="1">Belongs to the peptidase S1 family.</text>
</comment>
<dbReference type="PANTHER" id="PTHR24276:SF91">
    <property type="entry name" value="AT26814P-RELATED"/>
    <property type="match status" value="1"/>
</dbReference>
<keyword evidence="8" id="KW-1185">Reference proteome</keyword>
<accession>A0A6I9VMQ9</accession>
<evidence type="ECO:0000256" key="6">
    <source>
        <dbReference type="SAM" id="SignalP"/>
    </source>
</evidence>
<dbReference type="PROSITE" id="PS50240">
    <property type="entry name" value="TRYPSIN_DOM"/>
    <property type="match status" value="1"/>
</dbReference>
<dbReference type="SMART" id="SM00020">
    <property type="entry name" value="Tryp_SPc"/>
    <property type="match status" value="1"/>
</dbReference>
<dbReference type="CDD" id="cd00190">
    <property type="entry name" value="Tryp_SPc"/>
    <property type="match status" value="1"/>
</dbReference>
<dbReference type="PROSITE" id="PS00134">
    <property type="entry name" value="TRYPSIN_HIS"/>
    <property type="match status" value="1"/>
</dbReference>